<keyword evidence="4" id="KW-0732">Signal</keyword>
<feature type="chain" id="PRO_5008000503" evidence="4">
    <location>
        <begin position="28"/>
        <end position="162"/>
    </location>
</feature>
<dbReference type="STRING" id="1182568.SU48_04530"/>
<dbReference type="Gene3D" id="3.10.450.30">
    <property type="entry name" value="Microbial ribonucleases"/>
    <property type="match status" value="1"/>
</dbReference>
<dbReference type="Pfam" id="PF00545">
    <property type="entry name" value="Ribonuclease"/>
    <property type="match status" value="1"/>
</dbReference>
<dbReference type="KEGG" id="dpu:SU48_04530"/>
<sequence length="162" mass="18211">MRARLWGVNVRRWWVGLGLLLTAGLSACSPQDGSAQTQQTQTQTQQTQTQQTQRTPSAQAPRTDSQSGLPFIAVTALPREGQQTLRLIDQNGPFPYSKDGASFGNREGILPQQPRNYYREYTVKTPGERDRGARRIVCGGVQTFTECYYTADHYASFQRIRP</sequence>
<protein>
    <submittedName>
        <fullName evidence="5">Ribonuclease</fullName>
    </submittedName>
</protein>
<gene>
    <name evidence="5" type="ORF">SU48_04530</name>
</gene>
<name>A0A172T8L8_9DEIO</name>
<dbReference type="GO" id="GO:0004521">
    <property type="term" value="F:RNA endonuclease activity"/>
    <property type="evidence" value="ECO:0007669"/>
    <property type="project" value="InterPro"/>
</dbReference>
<feature type="region of interest" description="Disordered" evidence="3">
    <location>
        <begin position="28"/>
        <end position="68"/>
    </location>
</feature>
<keyword evidence="6" id="KW-1185">Reference proteome</keyword>
<keyword evidence="1" id="KW-0540">Nuclease</keyword>
<evidence type="ECO:0000256" key="3">
    <source>
        <dbReference type="SAM" id="MobiDB-lite"/>
    </source>
</evidence>
<dbReference type="OrthoDB" id="9803442at2"/>
<accession>A0A172T8L8</accession>
<dbReference type="PATRIC" id="fig|1182568.3.peg.943"/>
<evidence type="ECO:0000256" key="1">
    <source>
        <dbReference type="ARBA" id="ARBA00022722"/>
    </source>
</evidence>
<evidence type="ECO:0000313" key="5">
    <source>
        <dbReference type="EMBL" id="ANE43153.1"/>
    </source>
</evidence>
<feature type="compositionally biased region" description="Low complexity" evidence="3">
    <location>
        <begin position="36"/>
        <end position="53"/>
    </location>
</feature>
<reference evidence="5 6" key="1">
    <citation type="submission" date="2015-01" db="EMBL/GenBank/DDBJ databases">
        <title>Deinococcus puniceus/DY1/ whole genome sequencing.</title>
        <authorList>
            <person name="Kim M.K."/>
            <person name="Srinivasan S."/>
            <person name="Lee J.-J."/>
        </authorList>
    </citation>
    <scope>NUCLEOTIDE SEQUENCE [LARGE SCALE GENOMIC DNA]</scope>
    <source>
        <strain evidence="5 6">DY1</strain>
    </source>
</reference>
<proteinExistence type="predicted"/>
<organism evidence="5 6">
    <name type="scientific">Deinococcus puniceus</name>
    <dbReference type="NCBI Taxonomy" id="1182568"/>
    <lineage>
        <taxon>Bacteria</taxon>
        <taxon>Thermotogati</taxon>
        <taxon>Deinococcota</taxon>
        <taxon>Deinococci</taxon>
        <taxon>Deinococcales</taxon>
        <taxon>Deinococcaceae</taxon>
        <taxon>Deinococcus</taxon>
    </lineage>
</organism>
<dbReference type="InterPro" id="IPR000026">
    <property type="entry name" value="N1-like"/>
</dbReference>
<evidence type="ECO:0000313" key="6">
    <source>
        <dbReference type="Proteomes" id="UP000077363"/>
    </source>
</evidence>
<keyword evidence="2" id="KW-0378">Hydrolase</keyword>
<dbReference type="Proteomes" id="UP000077363">
    <property type="component" value="Chromosome"/>
</dbReference>
<dbReference type="GO" id="GO:0003723">
    <property type="term" value="F:RNA binding"/>
    <property type="evidence" value="ECO:0007669"/>
    <property type="project" value="InterPro"/>
</dbReference>
<dbReference type="CDD" id="cd00607">
    <property type="entry name" value="RNase_Sa"/>
    <property type="match status" value="1"/>
</dbReference>
<dbReference type="SUPFAM" id="SSF53933">
    <property type="entry name" value="Microbial ribonucleases"/>
    <property type="match status" value="1"/>
</dbReference>
<evidence type="ECO:0000256" key="4">
    <source>
        <dbReference type="SAM" id="SignalP"/>
    </source>
</evidence>
<dbReference type="GO" id="GO:0016787">
    <property type="term" value="F:hydrolase activity"/>
    <property type="evidence" value="ECO:0007669"/>
    <property type="project" value="UniProtKB-KW"/>
</dbReference>
<feature type="compositionally biased region" description="Polar residues" evidence="3">
    <location>
        <begin position="54"/>
        <end position="68"/>
    </location>
</feature>
<dbReference type="InterPro" id="IPR016191">
    <property type="entry name" value="Ribonuclease/ribotoxin"/>
</dbReference>
<evidence type="ECO:0000256" key="2">
    <source>
        <dbReference type="ARBA" id="ARBA00022801"/>
    </source>
</evidence>
<dbReference type="AlphaFoldDB" id="A0A172T8L8"/>
<feature type="signal peptide" evidence="4">
    <location>
        <begin position="1"/>
        <end position="27"/>
    </location>
</feature>
<dbReference type="EMBL" id="CP011387">
    <property type="protein sequence ID" value="ANE43153.1"/>
    <property type="molecule type" value="Genomic_DNA"/>
</dbReference>
<dbReference type="PROSITE" id="PS51257">
    <property type="entry name" value="PROKAR_LIPOPROTEIN"/>
    <property type="match status" value="1"/>
</dbReference>